<feature type="transmembrane region" description="Helical" evidence="1">
    <location>
        <begin position="37"/>
        <end position="56"/>
    </location>
</feature>
<dbReference type="EMBL" id="PXYW01000032">
    <property type="protein sequence ID" value="PSR32778.1"/>
    <property type="molecule type" value="Genomic_DNA"/>
</dbReference>
<keyword evidence="1" id="KW-1133">Transmembrane helix</keyword>
<dbReference type="AlphaFoldDB" id="A0A2T2XE81"/>
<feature type="transmembrane region" description="Helical" evidence="1">
    <location>
        <begin position="76"/>
        <end position="93"/>
    </location>
</feature>
<protein>
    <submittedName>
        <fullName evidence="2">Uncharacterized protein</fullName>
    </submittedName>
</protein>
<evidence type="ECO:0000313" key="3">
    <source>
        <dbReference type="Proteomes" id="UP000242972"/>
    </source>
</evidence>
<proteinExistence type="predicted"/>
<accession>A0A2T2XE81</accession>
<evidence type="ECO:0000256" key="1">
    <source>
        <dbReference type="SAM" id="Phobius"/>
    </source>
</evidence>
<keyword evidence="1" id="KW-0812">Transmembrane</keyword>
<feature type="transmembrane region" description="Helical" evidence="1">
    <location>
        <begin position="105"/>
        <end position="129"/>
    </location>
</feature>
<comment type="caution">
    <text evidence="2">The sequence shown here is derived from an EMBL/GenBank/DDBJ whole genome shotgun (WGS) entry which is preliminary data.</text>
</comment>
<name>A0A2T2XE81_9FIRM</name>
<organism evidence="2 3">
    <name type="scientific">Sulfobacillus benefaciens</name>
    <dbReference type="NCBI Taxonomy" id="453960"/>
    <lineage>
        <taxon>Bacteria</taxon>
        <taxon>Bacillati</taxon>
        <taxon>Bacillota</taxon>
        <taxon>Clostridia</taxon>
        <taxon>Eubacteriales</taxon>
        <taxon>Clostridiales Family XVII. Incertae Sedis</taxon>
        <taxon>Sulfobacillus</taxon>
    </lineage>
</organism>
<keyword evidence="1" id="KW-0472">Membrane</keyword>
<gene>
    <name evidence="2" type="ORF">C7B46_12820</name>
</gene>
<feature type="transmembrane region" description="Helical" evidence="1">
    <location>
        <begin position="141"/>
        <end position="161"/>
    </location>
</feature>
<sequence>MTLQCLDCYYPTDEQATFCSRCGSRLRGVRFRGLAKPVRVVCPLMAALVTIEPWILVGLGNQRTPWTLYHVSGLSWGWLFLVVSVGLLSGYDLRGSITWWIRRTWQFLAIATFSTSIAVFAAIHMAHAVSHILQAPSPVHLAYGFWIFVIVSAIWAMVAFIQ</sequence>
<dbReference type="Proteomes" id="UP000242972">
    <property type="component" value="Unassembled WGS sequence"/>
</dbReference>
<evidence type="ECO:0000313" key="2">
    <source>
        <dbReference type="EMBL" id="PSR32778.1"/>
    </source>
</evidence>
<reference evidence="2 3" key="1">
    <citation type="journal article" date="2014" name="BMC Genomics">
        <title>Comparison of environmental and isolate Sulfobacillus genomes reveals diverse carbon, sulfur, nitrogen, and hydrogen metabolisms.</title>
        <authorList>
            <person name="Justice N.B."/>
            <person name="Norman A."/>
            <person name="Brown C.T."/>
            <person name="Singh A."/>
            <person name="Thomas B.C."/>
            <person name="Banfield J.F."/>
        </authorList>
    </citation>
    <scope>NUCLEOTIDE SEQUENCE [LARGE SCALE GENOMIC DNA]</scope>
    <source>
        <strain evidence="2">AMDSBA4</strain>
    </source>
</reference>